<dbReference type="Gene3D" id="3.10.10.10">
    <property type="entry name" value="HIV Type 1 Reverse Transcriptase, subunit A, domain 1"/>
    <property type="match status" value="1"/>
</dbReference>
<dbReference type="Gene3D" id="3.30.70.270">
    <property type="match status" value="2"/>
</dbReference>
<evidence type="ECO:0000313" key="12">
    <source>
        <dbReference type="Proteomes" id="UP000087171"/>
    </source>
</evidence>
<feature type="compositionally biased region" description="Basic and acidic residues" evidence="9">
    <location>
        <begin position="294"/>
        <end position="309"/>
    </location>
</feature>
<feature type="domain" description="Reverse transcriptase" evidence="11">
    <location>
        <begin position="783"/>
        <end position="962"/>
    </location>
</feature>
<dbReference type="InterPro" id="IPR021109">
    <property type="entry name" value="Peptidase_aspartic_dom_sf"/>
</dbReference>
<evidence type="ECO:0000256" key="7">
    <source>
        <dbReference type="ARBA" id="ARBA00022918"/>
    </source>
</evidence>
<reference evidence="12" key="1">
    <citation type="journal article" date="2013" name="Nat. Biotechnol.">
        <title>Draft genome sequence of chickpea (Cicer arietinum) provides a resource for trait improvement.</title>
        <authorList>
            <person name="Varshney R.K."/>
            <person name="Song C."/>
            <person name="Saxena R.K."/>
            <person name="Azam S."/>
            <person name="Yu S."/>
            <person name="Sharpe A.G."/>
            <person name="Cannon S."/>
            <person name="Baek J."/>
            <person name="Rosen B.D."/>
            <person name="Tar'an B."/>
            <person name="Millan T."/>
            <person name="Zhang X."/>
            <person name="Ramsay L.D."/>
            <person name="Iwata A."/>
            <person name="Wang Y."/>
            <person name="Nelson W."/>
            <person name="Farmer A.D."/>
            <person name="Gaur P.M."/>
            <person name="Soderlund C."/>
            <person name="Penmetsa R.V."/>
            <person name="Xu C."/>
            <person name="Bharti A.K."/>
            <person name="He W."/>
            <person name="Winter P."/>
            <person name="Zhao S."/>
            <person name="Hane J.K."/>
            <person name="Carrasquilla-Garcia N."/>
            <person name="Condie J.A."/>
            <person name="Upadhyaya H.D."/>
            <person name="Luo M.C."/>
            <person name="Thudi M."/>
            <person name="Gowda C.L."/>
            <person name="Singh N.P."/>
            <person name="Lichtenzveig J."/>
            <person name="Gali K.K."/>
            <person name="Rubio J."/>
            <person name="Nadarajan N."/>
            <person name="Dolezel J."/>
            <person name="Bansal K.C."/>
            <person name="Xu X."/>
            <person name="Edwards D."/>
            <person name="Zhang G."/>
            <person name="Kahl G."/>
            <person name="Gil J."/>
            <person name="Singh K.B."/>
            <person name="Datta S.K."/>
            <person name="Jackson S.A."/>
            <person name="Wang J."/>
            <person name="Cook D.R."/>
        </authorList>
    </citation>
    <scope>NUCLEOTIDE SEQUENCE [LARGE SCALE GENOMIC DNA]</scope>
    <source>
        <strain evidence="12">cv. CDC Frontier</strain>
    </source>
</reference>
<sequence length="1091" mass="122994">MGYGFRWEGLHQGRRVRIKRRVLQREKGFTEREFRARNRRRANVGGRGLNADVEVPRRRRGNPAMKEFAAGLQGLQHVVQQLVGVVVGQQQEGDQRHENVNGQQEVRQVERQTTAATRGIEVTLPDFMKLKPPTFSGSSATEDPQQFIDSLERLWRALGCSEVRAVELTSFQLIGVARDWFDIVSHGRQVGSPPLAWREFSQLFMARFLPESVRDGLAHEFERLEQTKSMTVSEYSARFTQLSRHAPYPITEEMRVKRFIRGLKDYLFRSVVGSNCSTFAEVLSLALLIEQRQKEKGGNKQDSHNKQRIEGSYSNYSNRGGGSMFGYQGQQGLMSQRGGHSGQSVVGSNCSTFAEVLSLALLIEQRQKEKGGNRQDSHKKQRIEGAYSNHSNHGGRSMFGYQGQQRLMSQRGGHSGQSSGIVEIHRSDSGAASQSTFPQRHSGVSATRCSTCGRFHFGNCSRDGNPKVCYQYGQIGHIRRDCPVDTTHPSSSYASTPTALASSQTHSASVLQGGNSYVRGSGTFQQRGRGFGGRGQIPAERGQAQVFALTRQDAQTCNAVVTGILSICSRDAHVLFDLGATHSFVSSWFATRLGKCSSSLEEPLVVATPVGGNLLAKSVYRCCDITIDGKVFSVDLVVIDLIDFDVILGMDWLAFHHATLDCHDKVVKFEIPGQSVFSFQGERCWVPHNQILALAASKLMRRGCQAYIALVRDTQVAEEKLEKIPIACEFPDVFPEELPGLPPDREIEFSIDLVPNTHPISIPPYRMAPAKLKELREQLQDLLDKGFIRPSSSPWGAPVLFVKKKDGSMRLCVDYQQLNKVIVKNKYPSPRIDELFDQLQGAQCFPKIDLRSGYHQLKIKRDDITKTAFRTRYGHYEFLVMSFGLTNVPAAFMGLMNRVFKPFLDQFVIVFIDDILVYSKSKEEHERHLMLVLQTLRDKQLYVKFLKCQFWLDSLAFLGHVVSKNGISVDPSKVEAVQSWPRPTTVKEIRSFLGLAGYYRRFVKDFSKVASSLTRLTPKKVEFRWTDACEESFQKLKEYLTSRHEVNYPTHDLEMAAVIFALKIWRHYLYGETCEIIPTIKVLSISFSSKT</sequence>
<dbReference type="CDD" id="cd01647">
    <property type="entry name" value="RT_LTR"/>
    <property type="match status" value="1"/>
</dbReference>
<dbReference type="GO" id="GO:0016787">
    <property type="term" value="F:hydrolase activity"/>
    <property type="evidence" value="ECO:0007669"/>
    <property type="project" value="UniProtKB-KW"/>
</dbReference>
<dbReference type="Pfam" id="PF00078">
    <property type="entry name" value="RVT_1"/>
    <property type="match status" value="1"/>
</dbReference>
<dbReference type="Pfam" id="PF08284">
    <property type="entry name" value="RVP_2"/>
    <property type="match status" value="1"/>
</dbReference>
<evidence type="ECO:0000256" key="9">
    <source>
        <dbReference type="SAM" id="MobiDB-lite"/>
    </source>
</evidence>
<feature type="compositionally biased region" description="Polar residues" evidence="9">
    <location>
        <begin position="100"/>
        <end position="112"/>
    </location>
</feature>
<evidence type="ECO:0000256" key="6">
    <source>
        <dbReference type="ARBA" id="ARBA00022801"/>
    </source>
</evidence>
<dbReference type="STRING" id="3827.A0A3Q7XGL2"/>
<keyword evidence="3" id="KW-0548">Nucleotidyltransferase</keyword>
<keyword evidence="8" id="KW-0862">Zinc</keyword>
<dbReference type="OrthoDB" id="1431930at2759"/>
<reference evidence="13" key="2">
    <citation type="submission" date="2025-08" db="UniProtKB">
        <authorList>
            <consortium name="RefSeq"/>
        </authorList>
    </citation>
    <scope>IDENTIFICATION</scope>
    <source>
        <tissue evidence="13">Etiolated seedlings</tissue>
    </source>
</reference>
<dbReference type="InterPro" id="IPR000477">
    <property type="entry name" value="RT_dom"/>
</dbReference>
<evidence type="ECO:0000256" key="2">
    <source>
        <dbReference type="ARBA" id="ARBA00022679"/>
    </source>
</evidence>
<evidence type="ECO:0000259" key="10">
    <source>
        <dbReference type="PROSITE" id="PS50158"/>
    </source>
</evidence>
<gene>
    <name evidence="13" type="primary">LOC101502180</name>
</gene>
<name>A0A3Q7XGL2_CICAR</name>
<accession>A0A3Q7XGL2</accession>
<evidence type="ECO:0000256" key="1">
    <source>
        <dbReference type="ARBA" id="ARBA00012493"/>
    </source>
</evidence>
<dbReference type="AlphaFoldDB" id="A0A3Q7XGL2"/>
<dbReference type="EC" id="2.7.7.49" evidence="1"/>
<dbReference type="RefSeq" id="XP_027192659.1">
    <property type="nucleotide sequence ID" value="XM_027336858.1"/>
</dbReference>
<feature type="region of interest" description="Disordered" evidence="9">
    <location>
        <begin position="294"/>
        <end position="321"/>
    </location>
</feature>
<dbReference type="PROSITE" id="PS50158">
    <property type="entry name" value="ZF_CCHC"/>
    <property type="match status" value="1"/>
</dbReference>
<keyword evidence="2" id="KW-0808">Transferase</keyword>
<dbReference type="SUPFAM" id="SSF50630">
    <property type="entry name" value="Acid proteases"/>
    <property type="match status" value="1"/>
</dbReference>
<dbReference type="Gene3D" id="4.10.60.10">
    <property type="entry name" value="Zinc finger, CCHC-type"/>
    <property type="match status" value="1"/>
</dbReference>
<evidence type="ECO:0000259" key="11">
    <source>
        <dbReference type="PROSITE" id="PS50878"/>
    </source>
</evidence>
<dbReference type="Pfam" id="PF03732">
    <property type="entry name" value="Retrotrans_gag"/>
    <property type="match status" value="1"/>
</dbReference>
<keyword evidence="8" id="KW-0863">Zinc-finger</keyword>
<feature type="domain" description="CCHC-type" evidence="10">
    <location>
        <begin position="469"/>
        <end position="483"/>
    </location>
</feature>
<evidence type="ECO:0000256" key="5">
    <source>
        <dbReference type="ARBA" id="ARBA00022759"/>
    </source>
</evidence>
<dbReference type="GO" id="GO:0008270">
    <property type="term" value="F:zinc ion binding"/>
    <property type="evidence" value="ECO:0007669"/>
    <property type="project" value="UniProtKB-KW"/>
</dbReference>
<dbReference type="GO" id="GO:0003964">
    <property type="term" value="F:RNA-directed DNA polymerase activity"/>
    <property type="evidence" value="ECO:0007669"/>
    <property type="project" value="UniProtKB-KW"/>
</dbReference>
<evidence type="ECO:0000313" key="13">
    <source>
        <dbReference type="RefSeq" id="XP_027192659.1"/>
    </source>
</evidence>
<keyword evidence="8" id="KW-0479">Metal-binding</keyword>
<feature type="region of interest" description="Disordered" evidence="9">
    <location>
        <begin position="90"/>
        <end position="112"/>
    </location>
</feature>
<keyword evidence="6" id="KW-0378">Hydrolase</keyword>
<dbReference type="InterPro" id="IPR043128">
    <property type="entry name" value="Rev_trsase/Diguanyl_cyclase"/>
</dbReference>
<dbReference type="PROSITE" id="PS50878">
    <property type="entry name" value="RT_POL"/>
    <property type="match status" value="1"/>
</dbReference>
<dbReference type="CDD" id="cd00303">
    <property type="entry name" value="retropepsin_like"/>
    <property type="match status" value="1"/>
</dbReference>
<dbReference type="GO" id="GO:0003676">
    <property type="term" value="F:nucleic acid binding"/>
    <property type="evidence" value="ECO:0007669"/>
    <property type="project" value="InterPro"/>
</dbReference>
<dbReference type="InterPro" id="IPR043502">
    <property type="entry name" value="DNA/RNA_pol_sf"/>
</dbReference>
<dbReference type="PANTHER" id="PTHR24559">
    <property type="entry name" value="TRANSPOSON TY3-I GAG-POL POLYPROTEIN"/>
    <property type="match status" value="1"/>
</dbReference>
<dbReference type="Proteomes" id="UP000087171">
    <property type="component" value="Chromosome Ca1"/>
</dbReference>
<evidence type="ECO:0000256" key="4">
    <source>
        <dbReference type="ARBA" id="ARBA00022722"/>
    </source>
</evidence>
<dbReference type="Gene3D" id="2.40.70.10">
    <property type="entry name" value="Acid Proteases"/>
    <property type="match status" value="1"/>
</dbReference>
<dbReference type="InterPro" id="IPR053134">
    <property type="entry name" value="RNA-dir_DNA_polymerase"/>
</dbReference>
<dbReference type="PANTHER" id="PTHR24559:SF447">
    <property type="entry name" value="RNA-DIRECTED DNA POLYMERASE HOMOLOG"/>
    <property type="match status" value="1"/>
</dbReference>
<dbReference type="FunFam" id="3.30.70.270:FF:000020">
    <property type="entry name" value="Transposon Tf2-6 polyprotein-like Protein"/>
    <property type="match status" value="1"/>
</dbReference>
<keyword evidence="4" id="KW-0540">Nuclease</keyword>
<evidence type="ECO:0000256" key="8">
    <source>
        <dbReference type="PROSITE-ProRule" id="PRU00047"/>
    </source>
</evidence>
<keyword evidence="5" id="KW-0255">Endonuclease</keyword>
<evidence type="ECO:0000256" key="3">
    <source>
        <dbReference type="ARBA" id="ARBA00022695"/>
    </source>
</evidence>
<dbReference type="SUPFAM" id="SSF56672">
    <property type="entry name" value="DNA/RNA polymerases"/>
    <property type="match status" value="1"/>
</dbReference>
<dbReference type="InterPro" id="IPR005162">
    <property type="entry name" value="Retrotrans_gag_dom"/>
</dbReference>
<dbReference type="GO" id="GO:0004519">
    <property type="term" value="F:endonuclease activity"/>
    <property type="evidence" value="ECO:0007669"/>
    <property type="project" value="UniProtKB-KW"/>
</dbReference>
<proteinExistence type="predicted"/>
<protein>
    <recommendedName>
        <fullName evidence="1">RNA-directed DNA polymerase</fullName>
        <ecNumber evidence="1">2.7.7.49</ecNumber>
    </recommendedName>
</protein>
<dbReference type="InterPro" id="IPR041373">
    <property type="entry name" value="RT_RNaseH"/>
</dbReference>
<organism evidence="12 13">
    <name type="scientific">Cicer arietinum</name>
    <name type="common">Chickpea</name>
    <name type="synonym">Garbanzo</name>
    <dbReference type="NCBI Taxonomy" id="3827"/>
    <lineage>
        <taxon>Eukaryota</taxon>
        <taxon>Viridiplantae</taxon>
        <taxon>Streptophyta</taxon>
        <taxon>Embryophyta</taxon>
        <taxon>Tracheophyta</taxon>
        <taxon>Spermatophyta</taxon>
        <taxon>Magnoliopsida</taxon>
        <taxon>eudicotyledons</taxon>
        <taxon>Gunneridae</taxon>
        <taxon>Pentapetalae</taxon>
        <taxon>rosids</taxon>
        <taxon>fabids</taxon>
        <taxon>Fabales</taxon>
        <taxon>Fabaceae</taxon>
        <taxon>Papilionoideae</taxon>
        <taxon>50 kb inversion clade</taxon>
        <taxon>NPAAA clade</taxon>
        <taxon>Hologalegina</taxon>
        <taxon>IRL clade</taxon>
        <taxon>Cicereae</taxon>
        <taxon>Cicer</taxon>
    </lineage>
</organism>
<dbReference type="InterPro" id="IPR001878">
    <property type="entry name" value="Znf_CCHC"/>
</dbReference>
<keyword evidence="7" id="KW-0695">RNA-directed DNA polymerase</keyword>
<dbReference type="Pfam" id="PF17917">
    <property type="entry name" value="RT_RNaseH"/>
    <property type="match status" value="1"/>
</dbReference>
<keyword evidence="12" id="KW-1185">Reference proteome</keyword>
<dbReference type="PaxDb" id="3827-XP_004488407.1"/>